<keyword evidence="2" id="KW-1133">Transmembrane helix</keyword>
<feature type="compositionally biased region" description="Low complexity" evidence="1">
    <location>
        <begin position="23"/>
        <end position="43"/>
    </location>
</feature>
<evidence type="ECO:0000313" key="4">
    <source>
        <dbReference type="EMBL" id="KAL3809703.1"/>
    </source>
</evidence>
<dbReference type="PANTHER" id="PTHR33471:SF7">
    <property type="entry name" value="ATP-DEPENDENT ZINC METALLOPROTEASE-RELATED"/>
    <property type="match status" value="1"/>
</dbReference>
<keyword evidence="5" id="KW-1185">Reference proteome</keyword>
<name>A0ABD3R9S3_9STRA</name>
<gene>
    <name evidence="4" type="ORF">ACHAXA_009397</name>
</gene>
<feature type="transmembrane region" description="Helical" evidence="2">
    <location>
        <begin position="264"/>
        <end position="288"/>
    </location>
</feature>
<feature type="transmembrane region" description="Helical" evidence="2">
    <location>
        <begin position="233"/>
        <end position="252"/>
    </location>
</feature>
<proteinExistence type="predicted"/>
<keyword evidence="2" id="KW-0472">Membrane</keyword>
<dbReference type="Gene3D" id="1.20.58.760">
    <property type="entry name" value="Peptidase M41"/>
    <property type="match status" value="1"/>
</dbReference>
<accession>A0ABD3R9S3</accession>
<dbReference type="PANTHER" id="PTHR33471">
    <property type="entry name" value="ATP-DEPENDENT ZINC METALLOPROTEASE-RELATED"/>
    <property type="match status" value="1"/>
</dbReference>
<reference evidence="4 5" key="1">
    <citation type="submission" date="2024-10" db="EMBL/GenBank/DDBJ databases">
        <title>Updated reference genomes for cyclostephanoid diatoms.</title>
        <authorList>
            <person name="Roberts W.R."/>
            <person name="Alverson A.J."/>
        </authorList>
    </citation>
    <scope>NUCLEOTIDE SEQUENCE [LARGE SCALE GENOMIC DNA]</scope>
    <source>
        <strain evidence="4 5">AJA228-03</strain>
    </source>
</reference>
<evidence type="ECO:0000256" key="1">
    <source>
        <dbReference type="SAM" id="MobiDB-lite"/>
    </source>
</evidence>
<dbReference type="EMBL" id="JALLPB020000385">
    <property type="protein sequence ID" value="KAL3809703.1"/>
    <property type="molecule type" value="Genomic_DNA"/>
</dbReference>
<sequence>MKHPSKAAASVVIIISSLLISPTSGFSPPSSSSSSSSSSTATSPRHRREYATVQTSSPGRTGWRRHRPHPDPCNGRRRRPPLRMSTGGGGTESDVDKLRAAAARAREEYELLVGRRTGTGAGGTTTTTFAAGGGRTSTVDELRAMASTVDFASGDASAQISRLDSLVESGDFASWKSAVSRRGTQFSSSSMSLLVPFPVSLETLERRTDGAITGPSLGIGGDGDVRFEDFRDLTIAVVLGSTLLGVLSLALLPPNVGATLTYLLALVPIGFIGIGSVAPGIIASAIVASRGGNKEDDIARRERMCRHEAGHFLCGYMCGLPVRKYEIDSDTGVACVEFHPAGGGVADGGALSETDIAHLSVVAMSGSVAEIMKYGKATGGEADLIELQNCFRRSRDFIGAARQQDLTRWGALTSYGIIKSNIGKYEALVRAFEERRSLTDCVGIIEATA</sequence>
<evidence type="ECO:0000256" key="3">
    <source>
        <dbReference type="SAM" id="SignalP"/>
    </source>
</evidence>
<dbReference type="InterPro" id="IPR037219">
    <property type="entry name" value="Peptidase_M41-like"/>
</dbReference>
<keyword evidence="3" id="KW-0732">Signal</keyword>
<keyword evidence="2" id="KW-0812">Transmembrane</keyword>
<feature type="region of interest" description="Disordered" evidence="1">
    <location>
        <begin position="23"/>
        <end position="95"/>
    </location>
</feature>
<organism evidence="4 5">
    <name type="scientific">Cyclostephanos tholiformis</name>
    <dbReference type="NCBI Taxonomy" id="382380"/>
    <lineage>
        <taxon>Eukaryota</taxon>
        <taxon>Sar</taxon>
        <taxon>Stramenopiles</taxon>
        <taxon>Ochrophyta</taxon>
        <taxon>Bacillariophyta</taxon>
        <taxon>Coscinodiscophyceae</taxon>
        <taxon>Thalassiosirophycidae</taxon>
        <taxon>Stephanodiscales</taxon>
        <taxon>Stephanodiscaceae</taxon>
        <taxon>Cyclostephanos</taxon>
    </lineage>
</organism>
<evidence type="ECO:0000256" key="2">
    <source>
        <dbReference type="SAM" id="Phobius"/>
    </source>
</evidence>
<dbReference type="SUPFAM" id="SSF140990">
    <property type="entry name" value="FtsH protease domain-like"/>
    <property type="match status" value="1"/>
</dbReference>
<feature type="signal peptide" evidence="3">
    <location>
        <begin position="1"/>
        <end position="25"/>
    </location>
</feature>
<feature type="chain" id="PRO_5044824721" evidence="3">
    <location>
        <begin position="26"/>
        <end position="449"/>
    </location>
</feature>
<protein>
    <submittedName>
        <fullName evidence="4">Uncharacterized protein</fullName>
    </submittedName>
</protein>
<dbReference type="AlphaFoldDB" id="A0ABD3R9S3"/>
<comment type="caution">
    <text evidence="4">The sequence shown here is derived from an EMBL/GenBank/DDBJ whole genome shotgun (WGS) entry which is preliminary data.</text>
</comment>
<evidence type="ECO:0000313" key="5">
    <source>
        <dbReference type="Proteomes" id="UP001530377"/>
    </source>
</evidence>
<dbReference type="Proteomes" id="UP001530377">
    <property type="component" value="Unassembled WGS sequence"/>
</dbReference>